<accession>A0A9W8JSH9</accession>
<proteinExistence type="predicted"/>
<feature type="non-terminal residue" evidence="1">
    <location>
        <position position="208"/>
    </location>
</feature>
<dbReference type="EMBL" id="JANBPK010000228">
    <property type="protein sequence ID" value="KAJ2935980.1"/>
    <property type="molecule type" value="Genomic_DNA"/>
</dbReference>
<evidence type="ECO:0000313" key="2">
    <source>
        <dbReference type="Proteomes" id="UP001140091"/>
    </source>
</evidence>
<gene>
    <name evidence="1" type="ORF">H1R20_g1114</name>
</gene>
<protein>
    <submittedName>
        <fullName evidence="1">Uncharacterized protein</fullName>
    </submittedName>
</protein>
<keyword evidence="2" id="KW-1185">Reference proteome</keyword>
<name>A0A9W8JSH9_9AGAR</name>
<dbReference type="Proteomes" id="UP001140091">
    <property type="component" value="Unassembled WGS sequence"/>
</dbReference>
<dbReference type="AlphaFoldDB" id="A0A9W8JSH9"/>
<comment type="caution">
    <text evidence="1">The sequence shown here is derived from an EMBL/GenBank/DDBJ whole genome shotgun (WGS) entry which is preliminary data.</text>
</comment>
<reference evidence="1" key="1">
    <citation type="submission" date="2022-06" db="EMBL/GenBank/DDBJ databases">
        <title>Genome Sequence of Candolleomyces eurysporus.</title>
        <authorList>
            <person name="Buettner E."/>
        </authorList>
    </citation>
    <scope>NUCLEOTIDE SEQUENCE</scope>
    <source>
        <strain evidence="1">VTCC 930004</strain>
    </source>
</reference>
<organism evidence="1 2">
    <name type="scientific">Candolleomyces eurysporus</name>
    <dbReference type="NCBI Taxonomy" id="2828524"/>
    <lineage>
        <taxon>Eukaryota</taxon>
        <taxon>Fungi</taxon>
        <taxon>Dikarya</taxon>
        <taxon>Basidiomycota</taxon>
        <taxon>Agaricomycotina</taxon>
        <taxon>Agaricomycetes</taxon>
        <taxon>Agaricomycetidae</taxon>
        <taxon>Agaricales</taxon>
        <taxon>Agaricineae</taxon>
        <taxon>Psathyrellaceae</taxon>
        <taxon>Candolleomyces</taxon>
    </lineage>
</organism>
<dbReference type="OrthoDB" id="3256058at2759"/>
<evidence type="ECO:0000313" key="1">
    <source>
        <dbReference type="EMBL" id="KAJ2935980.1"/>
    </source>
</evidence>
<sequence>MIHKALNIQEKQLLEGNTNLEDAQKKRTALSLELQWWHKQQAKATPGVIPTVVQLDPNVKVEHEKLCIPSDFDLMERTTLGLLEASICKMKLREGKANLAVAGICNALRHENLLLATKSQHTKEKDGKIDDYPSLHEKDMYQKDAAKSRELGDGKMTDSWIWSYGRLRGMSVSDKTEFLAQADRVHWFRTRAAMFRWIEEVEILEEEF</sequence>